<feature type="compositionally biased region" description="Low complexity" evidence="1">
    <location>
        <begin position="182"/>
        <end position="197"/>
    </location>
</feature>
<dbReference type="Proteomes" id="UP000199069">
    <property type="component" value="Unassembled WGS sequence"/>
</dbReference>
<sequence>MPSFASLDPSIPHTLAPSSPLPSTFTAQTHTLAARLSRTDAPRRKNGVVHHAPQGLGLPELICTGVEGDWEGRRPAWVDAERGEEVEDAEKLEEKEAWRELGVEGIPRDMDEWEDWERVKRGWREERQKERVRAQQAEEAAIITKKLEALVDRSTTDKRRQESTASASTASTSRPSQPTLLTSHFSSSKATVSSFASGEKPPPATSAADSSKKKRPPSSPPVPPPHRHTRRSPSPHEHEAPAPTGKSGDSGKSGKESFPSLSSINSAGRVAEVEAGPIRSSDEQRPRGAGGWREASGEDEEILFEGGYTQMVLPDPTPSARPTISTSAAVPARPSAHSALSPHPPPLNPPWSSPGLHGDPDDSHGKSSTPVPLARPQPLPRIQTSTSSRSSRFPSPPHQAITDIPPRPAPPSRALTNFSTTTTSSITNGPLRPTVARLSELARTGSALSVRSNGSEAGEGMREIERFLEEEARE</sequence>
<dbReference type="OrthoDB" id="2528088at2759"/>
<accession>A0A0K3CMU2</accession>
<feature type="compositionally biased region" description="Basic and acidic residues" evidence="1">
    <location>
        <begin position="146"/>
        <end position="162"/>
    </location>
</feature>
<feature type="compositionally biased region" description="Low complexity" evidence="1">
    <location>
        <begin position="163"/>
        <end position="173"/>
    </location>
</feature>
<keyword evidence="4" id="KW-1185">Reference proteome</keyword>
<feature type="compositionally biased region" description="Pro residues" evidence="1">
    <location>
        <begin position="342"/>
        <end position="352"/>
    </location>
</feature>
<evidence type="ECO:0000256" key="1">
    <source>
        <dbReference type="SAM" id="MobiDB-lite"/>
    </source>
</evidence>
<proteinExistence type="predicted"/>
<evidence type="ECO:0000313" key="3">
    <source>
        <dbReference type="EMBL" id="PRQ71254.1"/>
    </source>
</evidence>
<evidence type="ECO:0000313" key="2">
    <source>
        <dbReference type="EMBL" id="CTR10017.1"/>
    </source>
</evidence>
<dbReference type="STRING" id="5286.A0A0K3CMU2"/>
<dbReference type="EMBL" id="LCTV02000012">
    <property type="protein sequence ID" value="PRQ71254.1"/>
    <property type="molecule type" value="Genomic_DNA"/>
</dbReference>
<organism evidence="2 4">
    <name type="scientific">Rhodotorula toruloides</name>
    <name type="common">Yeast</name>
    <name type="synonym">Rhodosporidium toruloides</name>
    <dbReference type="NCBI Taxonomy" id="5286"/>
    <lineage>
        <taxon>Eukaryota</taxon>
        <taxon>Fungi</taxon>
        <taxon>Dikarya</taxon>
        <taxon>Basidiomycota</taxon>
        <taxon>Pucciniomycotina</taxon>
        <taxon>Microbotryomycetes</taxon>
        <taxon>Sporidiobolales</taxon>
        <taxon>Sporidiobolaceae</taxon>
        <taxon>Rhodotorula</taxon>
    </lineage>
</organism>
<gene>
    <name evidence="2" type="primary">FGENESH: predicted gene_12.38</name>
    <name evidence="3" type="ORF">AAT19DRAFT_10112</name>
    <name evidence="2" type="ORF">BN2166_0058780</name>
</gene>
<reference evidence="3 5" key="2">
    <citation type="journal article" date="2018" name="Elife">
        <title>Functional genomics of lipid metabolism in the oleaginous yeast Rhodosporidium toruloides.</title>
        <authorList>
            <person name="Coradetti S.T."/>
            <person name="Pinel D."/>
            <person name="Geiselman G."/>
            <person name="Ito M."/>
            <person name="Mondo S."/>
            <person name="Reilly M.C."/>
            <person name="Cheng Y.F."/>
            <person name="Bauer S."/>
            <person name="Grigoriev I."/>
            <person name="Gladden J.M."/>
            <person name="Simmons B.A."/>
            <person name="Brem R."/>
            <person name="Arkin A.P."/>
            <person name="Skerker J.M."/>
        </authorList>
    </citation>
    <scope>NUCLEOTIDE SEQUENCE [LARGE SCALE GENOMIC DNA]</scope>
    <source>
        <strain evidence="3 5">NBRC 0880</strain>
    </source>
</reference>
<protein>
    <submittedName>
        <fullName evidence="2 3">Proteophosphoglycan 5</fullName>
    </submittedName>
</protein>
<dbReference type="EMBL" id="CWKI01000012">
    <property type="protein sequence ID" value="CTR10017.1"/>
    <property type="molecule type" value="Genomic_DNA"/>
</dbReference>
<feature type="compositionally biased region" description="Low complexity" evidence="1">
    <location>
        <begin position="384"/>
        <end position="393"/>
    </location>
</feature>
<name>A0A0K3CMU2_RHOTO</name>
<feature type="compositionally biased region" description="Low complexity" evidence="1">
    <location>
        <begin position="331"/>
        <end position="341"/>
    </location>
</feature>
<evidence type="ECO:0000313" key="4">
    <source>
        <dbReference type="Proteomes" id="UP000199069"/>
    </source>
</evidence>
<dbReference type="AlphaFoldDB" id="A0A0K3CMU2"/>
<dbReference type="Proteomes" id="UP000239560">
    <property type="component" value="Unassembled WGS sequence"/>
</dbReference>
<feature type="region of interest" description="Disordered" evidence="1">
    <location>
        <begin position="146"/>
        <end position="432"/>
    </location>
</feature>
<reference evidence="2 4" key="1">
    <citation type="submission" date="2015-07" db="EMBL/GenBank/DDBJ databases">
        <authorList>
            <person name="Cajimat M.N.B."/>
            <person name="Milazzo M.L."/>
            <person name="Fulhorst C.F."/>
        </authorList>
    </citation>
    <scope>NUCLEOTIDE SEQUENCE [LARGE SCALE GENOMIC DNA]</scope>
    <source>
        <strain evidence="2">Single colony</strain>
    </source>
</reference>
<feature type="region of interest" description="Disordered" evidence="1">
    <location>
        <begin position="1"/>
        <end position="24"/>
    </location>
</feature>
<evidence type="ECO:0000313" key="5">
    <source>
        <dbReference type="Proteomes" id="UP000239560"/>
    </source>
</evidence>